<dbReference type="Proteomes" id="UP000093000">
    <property type="component" value="Unassembled WGS sequence"/>
</dbReference>
<dbReference type="STRING" id="101091.A0A1C7MZB0"/>
<evidence type="ECO:0000256" key="2">
    <source>
        <dbReference type="PROSITE-ProRule" id="PRU00176"/>
    </source>
</evidence>
<dbReference type="PANTHER" id="PTHR19965:SF35">
    <property type="entry name" value="RNA ANNEALING PROTEIN YRA1"/>
    <property type="match status" value="1"/>
</dbReference>
<dbReference type="GO" id="GO:0006406">
    <property type="term" value="P:mRNA export from nucleus"/>
    <property type="evidence" value="ECO:0007669"/>
    <property type="project" value="TreeGrafter"/>
</dbReference>
<reference evidence="5 6" key="1">
    <citation type="submission" date="2016-03" db="EMBL/GenBank/DDBJ databases">
        <title>Choanephora cucurbitarum.</title>
        <authorList>
            <person name="Min B."/>
            <person name="Park H."/>
            <person name="Park J.-H."/>
            <person name="Shin H.-D."/>
            <person name="Choi I.-G."/>
        </authorList>
    </citation>
    <scope>NUCLEOTIDE SEQUENCE [LARGE SCALE GENOMIC DNA]</scope>
    <source>
        <strain evidence="5 6">KUS-F28377</strain>
    </source>
</reference>
<dbReference type="SUPFAM" id="SSF54928">
    <property type="entry name" value="RNA-binding domain, RBD"/>
    <property type="match status" value="1"/>
</dbReference>
<feature type="compositionally biased region" description="Polar residues" evidence="3">
    <location>
        <begin position="273"/>
        <end position="287"/>
    </location>
</feature>
<dbReference type="OrthoDB" id="6159137at2759"/>
<keyword evidence="6" id="KW-1185">Reference proteome</keyword>
<gene>
    <name evidence="5" type="ORF">A0J61_09785</name>
</gene>
<proteinExistence type="predicted"/>
<dbReference type="SMART" id="SM00360">
    <property type="entry name" value="RRM"/>
    <property type="match status" value="1"/>
</dbReference>
<evidence type="ECO:0000256" key="1">
    <source>
        <dbReference type="ARBA" id="ARBA00022884"/>
    </source>
</evidence>
<feature type="region of interest" description="Disordered" evidence="3">
    <location>
        <begin position="273"/>
        <end position="307"/>
    </location>
</feature>
<accession>A0A1C7MZB0</accession>
<organism evidence="5 6">
    <name type="scientific">Choanephora cucurbitarum</name>
    <dbReference type="NCBI Taxonomy" id="101091"/>
    <lineage>
        <taxon>Eukaryota</taxon>
        <taxon>Fungi</taxon>
        <taxon>Fungi incertae sedis</taxon>
        <taxon>Mucoromycota</taxon>
        <taxon>Mucoromycotina</taxon>
        <taxon>Mucoromycetes</taxon>
        <taxon>Mucorales</taxon>
        <taxon>Mucorineae</taxon>
        <taxon>Choanephoraceae</taxon>
        <taxon>Choanephoroideae</taxon>
        <taxon>Choanephora</taxon>
    </lineage>
</organism>
<protein>
    <recommendedName>
        <fullName evidence="4">RRM domain-containing protein</fullName>
    </recommendedName>
</protein>
<comment type="caution">
    <text evidence="5">The sequence shown here is derived from an EMBL/GenBank/DDBJ whole genome shotgun (WGS) entry which is preliminary data.</text>
</comment>
<dbReference type="GO" id="GO:0005634">
    <property type="term" value="C:nucleus"/>
    <property type="evidence" value="ECO:0007669"/>
    <property type="project" value="TreeGrafter"/>
</dbReference>
<name>A0A1C7MZB0_9FUNG</name>
<feature type="region of interest" description="Disordered" evidence="3">
    <location>
        <begin position="23"/>
        <end position="66"/>
    </location>
</feature>
<sequence>MAKGLPDLDRSLDETIRLNKSKVNSRLGRTVPPKLPRSKERDGSLIIKSKSQKEKTNPILNRRDNSHVNKRVNPQITKRTPQVNKQAPQVNKRAAQANKQVPQANKQVPQVSRRDASNIIITKAINTRSTITSGGSIVIKRDMPVKKKETAPKHLEEPPAIQSNPIINTTLSPPVYPTKNIVLICNLDPRATASDVGEACKIFGPVLSCDMLVDPMGRPLCEAEIEFVYPDSAERCVAQLDNNYADGRILRAKLQSTPTMPVVPRYASRTVAASTRVNQSHDANSSPLMAPPQHLYQHHRDPHIRRL</sequence>
<dbReference type="InterPro" id="IPR035979">
    <property type="entry name" value="RBD_domain_sf"/>
</dbReference>
<dbReference type="PROSITE" id="PS50102">
    <property type="entry name" value="RRM"/>
    <property type="match status" value="1"/>
</dbReference>
<dbReference type="GO" id="GO:0003729">
    <property type="term" value="F:mRNA binding"/>
    <property type="evidence" value="ECO:0007669"/>
    <property type="project" value="TreeGrafter"/>
</dbReference>
<evidence type="ECO:0000259" key="4">
    <source>
        <dbReference type="PROSITE" id="PS50102"/>
    </source>
</evidence>
<evidence type="ECO:0000313" key="6">
    <source>
        <dbReference type="Proteomes" id="UP000093000"/>
    </source>
</evidence>
<dbReference type="CDD" id="cd00590">
    <property type="entry name" value="RRM_SF"/>
    <property type="match status" value="1"/>
</dbReference>
<dbReference type="InterPro" id="IPR051229">
    <property type="entry name" value="ALYREF_mRNA_export"/>
</dbReference>
<dbReference type="InterPro" id="IPR012677">
    <property type="entry name" value="Nucleotide-bd_a/b_plait_sf"/>
</dbReference>
<dbReference type="Pfam" id="PF00076">
    <property type="entry name" value="RRM_1"/>
    <property type="match status" value="1"/>
</dbReference>
<dbReference type="PANTHER" id="PTHR19965">
    <property type="entry name" value="RNA AND EXPORT FACTOR BINDING PROTEIN"/>
    <property type="match status" value="1"/>
</dbReference>
<dbReference type="InterPro" id="IPR000504">
    <property type="entry name" value="RRM_dom"/>
</dbReference>
<feature type="compositionally biased region" description="Basic and acidic residues" evidence="3">
    <location>
        <begin position="51"/>
        <end position="66"/>
    </location>
</feature>
<feature type="compositionally biased region" description="Basic residues" evidence="3">
    <location>
        <begin position="296"/>
        <end position="307"/>
    </location>
</feature>
<dbReference type="Gene3D" id="3.30.70.330">
    <property type="match status" value="1"/>
</dbReference>
<dbReference type="InParanoid" id="A0A1C7MZB0"/>
<dbReference type="AlphaFoldDB" id="A0A1C7MZB0"/>
<feature type="domain" description="RRM" evidence="4">
    <location>
        <begin position="180"/>
        <end position="257"/>
    </location>
</feature>
<dbReference type="EMBL" id="LUGH01000937">
    <property type="protein sequence ID" value="OBZ82163.1"/>
    <property type="molecule type" value="Genomic_DNA"/>
</dbReference>
<keyword evidence="1 2" id="KW-0694">RNA-binding</keyword>
<evidence type="ECO:0000313" key="5">
    <source>
        <dbReference type="EMBL" id="OBZ82163.1"/>
    </source>
</evidence>
<evidence type="ECO:0000256" key="3">
    <source>
        <dbReference type="SAM" id="MobiDB-lite"/>
    </source>
</evidence>